<feature type="transmembrane region" description="Helical" evidence="2">
    <location>
        <begin position="30"/>
        <end position="49"/>
    </location>
</feature>
<evidence type="ECO:0000256" key="2">
    <source>
        <dbReference type="SAM" id="Phobius"/>
    </source>
</evidence>
<evidence type="ECO:0000256" key="1">
    <source>
        <dbReference type="SAM" id="MobiDB-lite"/>
    </source>
</evidence>
<feature type="region of interest" description="Disordered" evidence="1">
    <location>
        <begin position="104"/>
        <end position="127"/>
    </location>
</feature>
<gene>
    <name evidence="3" type="ORF">COY37_11700</name>
</gene>
<feature type="transmembrane region" description="Helical" evidence="2">
    <location>
        <begin position="6"/>
        <end position="23"/>
    </location>
</feature>
<organism evidence="3 4">
    <name type="scientific">Candidatus Aquicultor secundus</name>
    <dbReference type="NCBI Taxonomy" id="1973895"/>
    <lineage>
        <taxon>Bacteria</taxon>
        <taxon>Bacillati</taxon>
        <taxon>Actinomycetota</taxon>
        <taxon>Candidatus Aquicultoria</taxon>
        <taxon>Candidatus Aquicultorales</taxon>
        <taxon>Candidatus Aquicultoraceae</taxon>
        <taxon>Candidatus Aquicultor</taxon>
    </lineage>
</organism>
<keyword evidence="2" id="KW-0812">Transmembrane</keyword>
<keyword evidence="2" id="KW-0472">Membrane</keyword>
<evidence type="ECO:0000313" key="3">
    <source>
        <dbReference type="EMBL" id="PIZ34528.1"/>
    </source>
</evidence>
<dbReference type="Proteomes" id="UP000230956">
    <property type="component" value="Unassembled WGS sequence"/>
</dbReference>
<sequence length="127" mass="14670">MTERFMATLYHIVFLLFPLFGLLRNIYRFALGLIAAILLHVFVDISPVLYQMKIISPDVAFIALMVEAAVASFMFLKFVRRFDLEKQPFYEAKSGRVLYVKDEAKKKTARPSIRVGNTHSHSRTRKA</sequence>
<protein>
    <submittedName>
        <fullName evidence="3">Uncharacterized protein</fullName>
    </submittedName>
</protein>
<evidence type="ECO:0000313" key="4">
    <source>
        <dbReference type="Proteomes" id="UP000230956"/>
    </source>
</evidence>
<accession>A0A2M7T4P5</accession>
<dbReference type="AlphaFoldDB" id="A0A2M7T4P5"/>
<reference evidence="4" key="1">
    <citation type="submission" date="2017-09" db="EMBL/GenBank/DDBJ databases">
        <title>Depth-based differentiation of microbial function through sediment-hosted aquifers and enrichment of novel symbionts in the deep terrestrial subsurface.</title>
        <authorList>
            <person name="Probst A.J."/>
            <person name="Ladd B."/>
            <person name="Jarett J.K."/>
            <person name="Geller-Mcgrath D.E."/>
            <person name="Sieber C.M.K."/>
            <person name="Emerson J.B."/>
            <person name="Anantharaman K."/>
            <person name="Thomas B.C."/>
            <person name="Malmstrom R."/>
            <person name="Stieglmeier M."/>
            <person name="Klingl A."/>
            <person name="Woyke T."/>
            <person name="Ryan C.M."/>
            <person name="Banfield J.F."/>
        </authorList>
    </citation>
    <scope>NUCLEOTIDE SEQUENCE [LARGE SCALE GENOMIC DNA]</scope>
</reference>
<proteinExistence type="predicted"/>
<name>A0A2M7T4P5_9ACTN</name>
<keyword evidence="2" id="KW-1133">Transmembrane helix</keyword>
<dbReference type="EMBL" id="PFNG01000274">
    <property type="protein sequence ID" value="PIZ34528.1"/>
    <property type="molecule type" value="Genomic_DNA"/>
</dbReference>
<feature type="transmembrane region" description="Helical" evidence="2">
    <location>
        <begin position="61"/>
        <end position="79"/>
    </location>
</feature>
<comment type="caution">
    <text evidence="3">The sequence shown here is derived from an EMBL/GenBank/DDBJ whole genome shotgun (WGS) entry which is preliminary data.</text>
</comment>